<dbReference type="Gene3D" id="3.30.1360.40">
    <property type="match status" value="1"/>
</dbReference>
<evidence type="ECO:0000256" key="5">
    <source>
        <dbReference type="ARBA" id="ARBA00023136"/>
    </source>
</evidence>
<dbReference type="Gene3D" id="2.120.10.90">
    <property type="entry name" value="DNA gyrase/topoisomerase IV, subunit A, C-terminal"/>
    <property type="match status" value="1"/>
</dbReference>
<evidence type="ECO:0000256" key="9">
    <source>
        <dbReference type="SAM" id="Coils"/>
    </source>
</evidence>
<dbReference type="STRING" id="28084.Lche_2949"/>
<evidence type="ECO:0000256" key="8">
    <source>
        <dbReference type="PROSITE-ProRule" id="PRU01384"/>
    </source>
</evidence>
<dbReference type="GO" id="GO:0005524">
    <property type="term" value="F:ATP binding"/>
    <property type="evidence" value="ECO:0007669"/>
    <property type="project" value="InterPro"/>
</dbReference>
<evidence type="ECO:0000256" key="3">
    <source>
        <dbReference type="ARBA" id="ARBA00023029"/>
    </source>
</evidence>
<feature type="domain" description="Topo IIA-type catalytic" evidence="10">
    <location>
        <begin position="36"/>
        <end position="499"/>
    </location>
</feature>
<comment type="catalytic activity">
    <reaction evidence="1 7 8">
        <text>ATP-dependent breakage, passage and rejoining of double-stranded DNA.</text>
        <dbReference type="EC" id="5.6.2.2"/>
    </reaction>
</comment>
<organism evidence="11 12">
    <name type="scientific">Legionella cherrii</name>
    <dbReference type="NCBI Taxonomy" id="28084"/>
    <lineage>
        <taxon>Bacteria</taxon>
        <taxon>Pseudomonadati</taxon>
        <taxon>Pseudomonadota</taxon>
        <taxon>Gammaproteobacteria</taxon>
        <taxon>Legionellales</taxon>
        <taxon>Legionellaceae</taxon>
        <taxon>Legionella</taxon>
    </lineage>
</organism>
<evidence type="ECO:0000259" key="10">
    <source>
        <dbReference type="PROSITE" id="PS52040"/>
    </source>
</evidence>
<comment type="similarity">
    <text evidence="7">Belongs to the type II topoisomerase GyrA/ParC subunit family. ParC type 1 subfamily.</text>
</comment>
<dbReference type="InterPro" id="IPR013758">
    <property type="entry name" value="Topo_IIA_A/C_ab"/>
</dbReference>
<dbReference type="InterPro" id="IPR050220">
    <property type="entry name" value="Type_II_DNA_Topoisomerases"/>
</dbReference>
<evidence type="ECO:0000313" key="11">
    <source>
        <dbReference type="EMBL" id="KTC80929.1"/>
    </source>
</evidence>
<dbReference type="GO" id="GO:0006265">
    <property type="term" value="P:DNA topological change"/>
    <property type="evidence" value="ECO:0007669"/>
    <property type="project" value="UniProtKB-UniRule"/>
</dbReference>
<comment type="function">
    <text evidence="7">Topoisomerase IV is essential for chromosome segregation. It relaxes supercoiled DNA. Performs the decatenation events required during the replication of a circular DNA molecule.</text>
</comment>
<evidence type="ECO:0000256" key="1">
    <source>
        <dbReference type="ARBA" id="ARBA00000185"/>
    </source>
</evidence>
<dbReference type="SUPFAM" id="SSF56719">
    <property type="entry name" value="Type II DNA topoisomerase"/>
    <property type="match status" value="1"/>
</dbReference>
<keyword evidence="2 7" id="KW-1003">Cell membrane</keyword>
<feature type="site" description="Interaction with DNA" evidence="7">
    <location>
        <position position="82"/>
    </location>
</feature>
<comment type="caution">
    <text evidence="11">The sequence shown here is derived from an EMBL/GenBank/DDBJ whole genome shotgun (WGS) entry which is preliminary data.</text>
</comment>
<dbReference type="EC" id="5.6.2.2" evidence="7"/>
<evidence type="ECO:0000256" key="2">
    <source>
        <dbReference type="ARBA" id="ARBA00022475"/>
    </source>
</evidence>
<dbReference type="InterPro" id="IPR035516">
    <property type="entry name" value="Gyrase/topoIV_suA_C"/>
</dbReference>
<sequence>MNKKTMNEVTERKALTEFTEKAYLDYSMYVILDRALPHIADGLKPVQRRIIYAMSELGLKATAKYKKSARTVGDVLGKFHPHGDSACYEAMVLMAQPFSYRYPFVDGQGNWGSPDDPKSFAAMRYTEARLSPYAEVLLSELLQGTVDWVDNFDGTLQEPALLPARLPNILLNGATGIAVGMASDILPHNLTEVANACVHLLDNPQADLAAISQHIKGPDFPTEAEIITPPDAIANLYETGNGSIKMRAVYCQEKQNIVITALPYQVSGAKVVEQIALQMQQKKLPMVEDLRDESDHEHPTRLVIIPRSNRVDLEGLMSHLFATTDLERSYRVNFNMIGLDGRPKVKNLLDILTEWLSYRLTVVKRRLEYRLVKVLDRIHVLEGLLIAYLNIDEVIAIIREHEQPKQGLMARFNLSDRQAEAILEMKLRHLAKLEEIKIRGELDELCAERDNLQNILASEQRLKALVKEEIIRDRDEFGDARRSPIIVRQESQALKEEDILPNEPITVVLSKKGWVRAAKGYDVIGSELSYKAGDEFKAQAMARSNQQILFFDSEGKVYSLPGHVLPSARGQGEPLTGKLNPAEGALFEAVVGGEPEQLVLLACDAGYGFIAKIADLYVKNRNGKACIRLPEASLILPPRILPKHDELFVACATSVGRLLIFSAKEVPELSRGKGNKLISIPAAKAASREEYVIDLQVLTADDSLTVHAGKRHFTLKGADLEHYKGERGRRGNRLPRGLQNVTQLQVITAE</sequence>
<dbReference type="PANTHER" id="PTHR43493">
    <property type="entry name" value="DNA GYRASE/TOPOISOMERASE SUBUNIT A"/>
    <property type="match status" value="1"/>
</dbReference>
<keyword evidence="4 7" id="KW-0238">DNA-binding</keyword>
<feature type="site" description="Interaction with DNA" evidence="7">
    <location>
        <position position="80"/>
    </location>
</feature>
<dbReference type="GO" id="GO:0005694">
    <property type="term" value="C:chromosome"/>
    <property type="evidence" value="ECO:0007669"/>
    <property type="project" value="InterPro"/>
</dbReference>
<dbReference type="GO" id="GO:0003918">
    <property type="term" value="F:DNA topoisomerase type II (double strand cut, ATP-hydrolyzing) activity"/>
    <property type="evidence" value="ECO:0007669"/>
    <property type="project" value="UniProtKB-UniRule"/>
</dbReference>
<dbReference type="GO" id="GO:0019897">
    <property type="term" value="C:extrinsic component of plasma membrane"/>
    <property type="evidence" value="ECO:0007669"/>
    <property type="project" value="UniProtKB-UniRule"/>
</dbReference>
<keyword evidence="6 7" id="KW-0413">Isomerase</keyword>
<feature type="coiled-coil region" evidence="9">
    <location>
        <begin position="442"/>
        <end position="469"/>
    </location>
</feature>
<evidence type="ECO:0000313" key="12">
    <source>
        <dbReference type="Proteomes" id="UP000054921"/>
    </source>
</evidence>
<dbReference type="EMBL" id="LNXW01000013">
    <property type="protein sequence ID" value="KTC80929.1"/>
    <property type="molecule type" value="Genomic_DNA"/>
</dbReference>
<dbReference type="InterPro" id="IPR005742">
    <property type="entry name" value="TopoIV_A_Gneg"/>
</dbReference>
<accession>A0A0W0SCR3</accession>
<dbReference type="GO" id="GO:0007059">
    <property type="term" value="P:chromosome segregation"/>
    <property type="evidence" value="ECO:0007669"/>
    <property type="project" value="UniProtKB-UniRule"/>
</dbReference>
<feature type="site" description="Interaction with DNA" evidence="7">
    <location>
        <position position="44"/>
    </location>
</feature>
<gene>
    <name evidence="7 11" type="primary">parC</name>
    <name evidence="11" type="ORF">Lche_2949</name>
</gene>
<dbReference type="Gene3D" id="3.90.199.10">
    <property type="entry name" value="Topoisomerase II, domain 5"/>
    <property type="match status" value="1"/>
</dbReference>
<reference evidence="11 12" key="1">
    <citation type="submission" date="2015-11" db="EMBL/GenBank/DDBJ databases">
        <title>Genomic analysis of 38 Legionella species identifies large and diverse effector repertoires.</title>
        <authorList>
            <person name="Burstein D."/>
            <person name="Amaro F."/>
            <person name="Zusman T."/>
            <person name="Lifshitz Z."/>
            <person name="Cohen O."/>
            <person name="Gilbert J.A."/>
            <person name="Pupko T."/>
            <person name="Shuman H.A."/>
            <person name="Segal G."/>
        </authorList>
    </citation>
    <scope>NUCLEOTIDE SEQUENCE [LARGE SCALE GENOMIC DNA]</scope>
    <source>
        <strain evidence="11 12">ORW</strain>
    </source>
</reference>
<proteinExistence type="inferred from homology"/>
<keyword evidence="9" id="KW-0175">Coiled coil</keyword>
<dbReference type="PATRIC" id="fig|28084.5.peg.3202"/>
<dbReference type="PROSITE" id="PS52040">
    <property type="entry name" value="TOPO_IIA"/>
    <property type="match status" value="1"/>
</dbReference>
<dbReference type="Proteomes" id="UP000054921">
    <property type="component" value="Unassembled WGS sequence"/>
</dbReference>
<dbReference type="PANTHER" id="PTHR43493:SF1">
    <property type="entry name" value="DNA TOPOISOMERASE 4 SUBUNIT A"/>
    <property type="match status" value="1"/>
</dbReference>
<feature type="site" description="Transition state stabilizer" evidence="7">
    <location>
        <position position="124"/>
    </location>
</feature>
<dbReference type="CDD" id="cd00187">
    <property type="entry name" value="TOP4c"/>
    <property type="match status" value="1"/>
</dbReference>
<dbReference type="RefSeq" id="WP_058388163.1">
    <property type="nucleotide sequence ID" value="NZ_LNXW01000013.1"/>
</dbReference>
<protein>
    <recommendedName>
        <fullName evidence="7">DNA topoisomerase 4 subunit A</fullName>
        <ecNumber evidence="7">5.6.2.2</ecNumber>
    </recommendedName>
    <alternativeName>
        <fullName evidence="7">Topoisomerase IV subunit A</fullName>
    </alternativeName>
</protein>
<dbReference type="OrthoDB" id="9806486at2"/>
<dbReference type="SUPFAM" id="SSF101904">
    <property type="entry name" value="GyrA/ParC C-terminal domain-like"/>
    <property type="match status" value="1"/>
</dbReference>
<dbReference type="FunFam" id="1.10.268.10:FF:000001">
    <property type="entry name" value="DNA gyrase subunit A"/>
    <property type="match status" value="1"/>
</dbReference>
<evidence type="ECO:0000256" key="7">
    <source>
        <dbReference type="HAMAP-Rule" id="MF_00936"/>
    </source>
</evidence>
<dbReference type="HAMAP" id="MF_00936">
    <property type="entry name" value="ParC_type1"/>
    <property type="match status" value="1"/>
</dbReference>
<keyword evidence="3 7" id="KW-0799">Topoisomerase</keyword>
<dbReference type="Pfam" id="PF00521">
    <property type="entry name" value="DNA_topoisoIV"/>
    <property type="match status" value="1"/>
</dbReference>
<keyword evidence="5 7" id="KW-0472">Membrane</keyword>
<dbReference type="InterPro" id="IPR002205">
    <property type="entry name" value="Topo_IIA_dom_A"/>
</dbReference>
<comment type="subunit">
    <text evidence="7">Heterotetramer composed of ParC and ParE.</text>
</comment>
<dbReference type="Pfam" id="PF03989">
    <property type="entry name" value="DNA_gyraseA_C"/>
    <property type="match status" value="1"/>
</dbReference>
<dbReference type="GO" id="GO:0005737">
    <property type="term" value="C:cytoplasm"/>
    <property type="evidence" value="ECO:0007669"/>
    <property type="project" value="TreeGrafter"/>
</dbReference>
<dbReference type="Gene3D" id="1.10.268.10">
    <property type="entry name" value="Topoisomerase, domain 3"/>
    <property type="match status" value="1"/>
</dbReference>
<dbReference type="SMART" id="SM00434">
    <property type="entry name" value="TOP4c"/>
    <property type="match status" value="1"/>
</dbReference>
<dbReference type="NCBIfam" id="TIGR01062">
    <property type="entry name" value="parC_Gneg"/>
    <property type="match status" value="1"/>
</dbReference>
<dbReference type="GO" id="GO:0009330">
    <property type="term" value="C:DNA topoisomerase type II (double strand cut, ATP-hydrolyzing) complex"/>
    <property type="evidence" value="ECO:0007669"/>
    <property type="project" value="TreeGrafter"/>
</dbReference>
<feature type="active site" description="O-(5'-phospho-DNA)-tyrosine intermediate" evidence="7 8">
    <location>
        <position position="125"/>
    </location>
</feature>
<dbReference type="GO" id="GO:0003677">
    <property type="term" value="F:DNA binding"/>
    <property type="evidence" value="ECO:0007669"/>
    <property type="project" value="UniProtKB-UniRule"/>
</dbReference>
<dbReference type="InterPro" id="IPR013760">
    <property type="entry name" value="Topo_IIA-like_dom_sf"/>
</dbReference>
<evidence type="ECO:0000256" key="4">
    <source>
        <dbReference type="ARBA" id="ARBA00023125"/>
    </source>
</evidence>
<name>A0A0W0SCR3_9GAMM</name>
<dbReference type="InterPro" id="IPR006691">
    <property type="entry name" value="GyrA/parC_rep"/>
</dbReference>
<evidence type="ECO:0000256" key="6">
    <source>
        <dbReference type="ARBA" id="ARBA00023235"/>
    </source>
</evidence>
<dbReference type="AlphaFoldDB" id="A0A0W0SCR3"/>
<comment type="subcellular location">
    <subcellularLocation>
        <location evidence="7">Cell membrane</location>
        <topology evidence="7">Peripheral membrane protein</topology>
    </subcellularLocation>
</comment>
<dbReference type="NCBIfam" id="NF004044">
    <property type="entry name" value="PRK05561.1"/>
    <property type="match status" value="1"/>
</dbReference>
<dbReference type="InterPro" id="IPR013757">
    <property type="entry name" value="Topo_IIA_A_a_sf"/>
</dbReference>